<protein>
    <recommendedName>
        <fullName evidence="3">DUF4136 domain-containing protein</fullName>
    </recommendedName>
</protein>
<reference evidence="1" key="2">
    <citation type="journal article" date="2022" name="Sci. Total Environ.">
        <title>Prevalence, transmission, and molecular epidemiology of tet(X)-positive bacteria among humans, animals, and environmental niches in China: An epidemiological, and genomic-based study.</title>
        <authorList>
            <person name="Dong N."/>
            <person name="Zeng Y."/>
            <person name="Cai C."/>
            <person name="Sun C."/>
            <person name="Lu J."/>
            <person name="Liu C."/>
            <person name="Zhou H."/>
            <person name="Sun Q."/>
            <person name="Shu L."/>
            <person name="Wang H."/>
            <person name="Wang Y."/>
            <person name="Wang S."/>
            <person name="Wu C."/>
            <person name="Chan E.W."/>
            <person name="Chen G."/>
            <person name="Shen Z."/>
            <person name="Chen S."/>
            <person name="Zhang R."/>
        </authorList>
    </citation>
    <scope>NUCLEOTIDE SEQUENCE</scope>
    <source>
        <strain evidence="1">210</strain>
    </source>
</reference>
<evidence type="ECO:0000313" key="2">
    <source>
        <dbReference type="Proteomes" id="UP001173578"/>
    </source>
</evidence>
<dbReference type="AlphaFoldDB" id="A0AAW7DGH7"/>
<accession>A0AAW7DGH7</accession>
<dbReference type="Proteomes" id="UP001173578">
    <property type="component" value="Unassembled WGS sequence"/>
</dbReference>
<organism evidence="1 2">
    <name type="scientific">Empedobacter falsenii</name>
    <dbReference type="NCBI Taxonomy" id="343874"/>
    <lineage>
        <taxon>Bacteria</taxon>
        <taxon>Pseudomonadati</taxon>
        <taxon>Bacteroidota</taxon>
        <taxon>Flavobacteriia</taxon>
        <taxon>Flavobacteriales</taxon>
        <taxon>Weeksellaceae</taxon>
        <taxon>Empedobacter</taxon>
    </lineage>
</organism>
<reference evidence="1" key="1">
    <citation type="submission" date="2020-06" db="EMBL/GenBank/DDBJ databases">
        <authorList>
            <person name="Dong N."/>
        </authorList>
    </citation>
    <scope>NUCLEOTIDE SEQUENCE</scope>
    <source>
        <strain evidence="1">210</strain>
    </source>
</reference>
<gene>
    <name evidence="1" type="ORF">HX095_07620</name>
</gene>
<dbReference type="EMBL" id="JACALR010000003">
    <property type="protein sequence ID" value="MDM1551081.1"/>
    <property type="molecule type" value="Genomic_DNA"/>
</dbReference>
<proteinExistence type="predicted"/>
<evidence type="ECO:0008006" key="3">
    <source>
        <dbReference type="Google" id="ProtNLM"/>
    </source>
</evidence>
<comment type="caution">
    <text evidence="1">The sequence shown here is derived from an EMBL/GenBank/DDBJ whole genome shotgun (WGS) entry which is preliminary data.</text>
</comment>
<name>A0AAW7DGH7_9FLAO</name>
<sequence length="170" mass="20404">MKKITLLLLYYLYQSCADKNNSFDEFDITYSNFFQVHNSIKLTNSDTVFIRKYYEDFELKNPYYHKDYYAILNKTDRDNINKAIANINLYNYDSVYQNKIIVDGFIYRIYLKKDDTEKSIFVSNKMPPEELNQLKQLILKSVDNLKLLKTDKNFSIKSQDIFPEPEKITY</sequence>
<dbReference type="RefSeq" id="WP_286485674.1">
    <property type="nucleotide sequence ID" value="NZ_JACALR010000003.1"/>
</dbReference>
<evidence type="ECO:0000313" key="1">
    <source>
        <dbReference type="EMBL" id="MDM1551081.1"/>
    </source>
</evidence>